<organism evidence="3 4">
    <name type="scientific">Paucibacter sediminis</name>
    <dbReference type="NCBI Taxonomy" id="3019553"/>
    <lineage>
        <taxon>Bacteria</taxon>
        <taxon>Pseudomonadati</taxon>
        <taxon>Pseudomonadota</taxon>
        <taxon>Betaproteobacteria</taxon>
        <taxon>Burkholderiales</taxon>
        <taxon>Sphaerotilaceae</taxon>
        <taxon>Roseateles</taxon>
    </lineage>
</organism>
<proteinExistence type="predicted"/>
<dbReference type="Proteomes" id="UP001177769">
    <property type="component" value="Chromosome"/>
</dbReference>
<accession>A0AA95SPL2</accession>
<evidence type="ECO:0000313" key="3">
    <source>
        <dbReference type="EMBL" id="WIT10986.1"/>
    </source>
</evidence>
<dbReference type="EMBL" id="CP116346">
    <property type="protein sequence ID" value="WIT10986.1"/>
    <property type="molecule type" value="Genomic_DNA"/>
</dbReference>
<name>A0AA95SPL2_9BURK</name>
<dbReference type="RefSeq" id="WP_285232064.1">
    <property type="nucleotide sequence ID" value="NZ_CP116346.1"/>
</dbReference>
<sequence length="156" mass="16288">MSTTSPEARRPRRAQQQHGFTMVSVIFILVVLAALGAAMARFSQRQHLGSAAELNAARAYQAAFAGLEWASFQVLRVPAPPAPAPACPGNTNISLGDFVVTVSCQRSSASDGASSLVFYQLVANACNAPAAGACPASGTPQPSYAERQLSRTVVRP</sequence>
<evidence type="ECO:0000313" key="4">
    <source>
        <dbReference type="Proteomes" id="UP001177769"/>
    </source>
</evidence>
<keyword evidence="2" id="KW-1133">Transmembrane helix</keyword>
<gene>
    <name evidence="3" type="ORF">PFX98_19050</name>
</gene>
<dbReference type="KEGG" id="pais:PFX98_19050"/>
<keyword evidence="2" id="KW-0472">Membrane</keyword>
<feature type="region of interest" description="Disordered" evidence="1">
    <location>
        <begin position="134"/>
        <end position="156"/>
    </location>
</feature>
<evidence type="ECO:0000256" key="2">
    <source>
        <dbReference type="SAM" id="Phobius"/>
    </source>
</evidence>
<feature type="transmembrane region" description="Helical" evidence="2">
    <location>
        <begin position="20"/>
        <end position="40"/>
    </location>
</feature>
<evidence type="ECO:0000256" key="1">
    <source>
        <dbReference type="SAM" id="MobiDB-lite"/>
    </source>
</evidence>
<reference evidence="3" key="1">
    <citation type="submission" date="2023-01" db="EMBL/GenBank/DDBJ databases">
        <title>Whole genome sequence of Paucibacter sp. S2-9 isolated from pond sediment.</title>
        <authorList>
            <person name="Jung J.Y."/>
        </authorList>
    </citation>
    <scope>NUCLEOTIDE SEQUENCE</scope>
    <source>
        <strain evidence="3">S2-9</strain>
    </source>
</reference>
<keyword evidence="2" id="KW-0812">Transmembrane</keyword>
<keyword evidence="4" id="KW-1185">Reference proteome</keyword>
<dbReference type="AlphaFoldDB" id="A0AA95SPL2"/>
<protein>
    <submittedName>
        <fullName evidence="3">Agglutinin biogenesis protein MshP</fullName>
    </submittedName>
</protein>